<comment type="caution">
    <text evidence="2">The sequence shown here is derived from an EMBL/GenBank/DDBJ whole genome shotgun (WGS) entry which is preliminary data.</text>
</comment>
<dbReference type="GeneID" id="72440292"/>
<evidence type="ECO:0000313" key="3">
    <source>
        <dbReference type="Proteomes" id="UP000244092"/>
    </source>
</evidence>
<name>A0A2T6CC05_9RHOB</name>
<sequence>MSFQPSFPGLFSPARGAAPVEAEPHTSAAQPATEKQIAYARVLSAKSGAALPDGITADRAALSKWIDAHKAPAPQGRFSNYPSSKQVAFAERIARLKRNPVPPECFRDKTMMSRWIDSNKPR</sequence>
<evidence type="ECO:0000313" key="2">
    <source>
        <dbReference type="EMBL" id="PTX73030.1"/>
    </source>
</evidence>
<feature type="region of interest" description="Disordered" evidence="1">
    <location>
        <begin position="1"/>
        <end position="33"/>
    </location>
</feature>
<dbReference type="EMBL" id="QBKU01000009">
    <property type="protein sequence ID" value="PTX73030.1"/>
    <property type="molecule type" value="Genomic_DNA"/>
</dbReference>
<evidence type="ECO:0000256" key="1">
    <source>
        <dbReference type="SAM" id="MobiDB-lite"/>
    </source>
</evidence>
<organism evidence="2 3">
    <name type="scientific">Sulfitobacter mediterraneus</name>
    <dbReference type="NCBI Taxonomy" id="83219"/>
    <lineage>
        <taxon>Bacteria</taxon>
        <taxon>Pseudomonadati</taxon>
        <taxon>Pseudomonadota</taxon>
        <taxon>Alphaproteobacteria</taxon>
        <taxon>Rhodobacterales</taxon>
        <taxon>Roseobacteraceae</taxon>
        <taxon>Sulfitobacter</taxon>
    </lineage>
</organism>
<dbReference type="AlphaFoldDB" id="A0A2T6CC05"/>
<reference evidence="2 3" key="1">
    <citation type="submission" date="2018-04" db="EMBL/GenBank/DDBJ databases">
        <title>Genomic Encyclopedia of Archaeal and Bacterial Type Strains, Phase II (KMG-II): from individual species to whole genera.</title>
        <authorList>
            <person name="Goeker M."/>
        </authorList>
    </citation>
    <scope>NUCLEOTIDE SEQUENCE [LARGE SCALE GENOMIC DNA]</scope>
    <source>
        <strain evidence="2 3">DSM 12244</strain>
    </source>
</reference>
<proteinExistence type="predicted"/>
<accession>A0A2T6CC05</accession>
<dbReference type="RefSeq" id="WP_037917547.1">
    <property type="nucleotide sequence ID" value="NZ_CANMAK010000009.1"/>
</dbReference>
<protein>
    <submittedName>
        <fullName evidence="2">Uncharacterized protein</fullName>
    </submittedName>
</protein>
<gene>
    <name evidence="2" type="ORF">C8N31_109116</name>
</gene>
<dbReference type="Proteomes" id="UP000244092">
    <property type="component" value="Unassembled WGS sequence"/>
</dbReference>